<dbReference type="InterPro" id="IPR000801">
    <property type="entry name" value="Esterase-like"/>
</dbReference>
<dbReference type="STRING" id="1391627.SAMN05216464_118118"/>
<keyword evidence="4" id="KW-0732">Signal</keyword>
<comment type="similarity">
    <text evidence="1">Belongs to the esterase D family.</text>
</comment>
<proteinExistence type="inferred from homology"/>
<evidence type="ECO:0000313" key="5">
    <source>
        <dbReference type="EMBL" id="SDF47184.1"/>
    </source>
</evidence>
<dbReference type="InterPro" id="IPR019734">
    <property type="entry name" value="TPR_rpt"/>
</dbReference>
<dbReference type="PANTHER" id="PTHR40841">
    <property type="entry name" value="SIDEROPHORE TRIACETYLFUSARININE C ESTERASE"/>
    <property type="match status" value="1"/>
</dbReference>
<sequence>MKNTVLTILFLFICTTLSAQTNDSLITIGKRYSVYSKILNEKRTYAVYLPPSYRTNPNKKYFVAYVLDGGRNKFLEVTGIAQSMNSIPDIKMQIPELIIVSIENTDRTRDFTPTHSLNYLDAENIAAFNSSGGAKAFTQFIGKELMPRINSSYRTQSKNLIIGHSLGGLFAINCLLESPELFNYYILIDPSWFWDHNYVGRRTREILKTKPDLKGRVFIALANNMQEDNRHYKWGQEFYELLKNSTSSNVDVKLRYFEDEKHLTVPVPATYYGLRYIFDGFELDINEVCKNPDLINKHDMEMSKKMGVEIKSDEGFVNTLGYIALHDRNIPDVAVAIFEINTKNYPSSVNVWDSLADAYLVKGLRGKAKSCYEKILSLQPDNIDAKTNLQKLHN</sequence>
<dbReference type="EMBL" id="FNAI01000018">
    <property type="protein sequence ID" value="SDF47184.1"/>
    <property type="molecule type" value="Genomic_DNA"/>
</dbReference>
<dbReference type="SUPFAM" id="SSF53474">
    <property type="entry name" value="alpha/beta-Hydrolases"/>
    <property type="match status" value="1"/>
</dbReference>
<evidence type="ECO:0000256" key="4">
    <source>
        <dbReference type="SAM" id="SignalP"/>
    </source>
</evidence>
<dbReference type="AlphaFoldDB" id="A0A1G7LD02"/>
<evidence type="ECO:0000256" key="2">
    <source>
        <dbReference type="ARBA" id="ARBA00022801"/>
    </source>
</evidence>
<dbReference type="GO" id="GO:0016788">
    <property type="term" value="F:hydrolase activity, acting on ester bonds"/>
    <property type="evidence" value="ECO:0007669"/>
    <property type="project" value="TreeGrafter"/>
</dbReference>
<accession>A0A1G7LD02</accession>
<reference evidence="5 6" key="1">
    <citation type="submission" date="2016-10" db="EMBL/GenBank/DDBJ databases">
        <authorList>
            <person name="de Groot N.N."/>
        </authorList>
    </citation>
    <scope>NUCLEOTIDE SEQUENCE [LARGE SCALE GENOMIC DNA]</scope>
    <source>
        <strain evidence="5 6">47C3B</strain>
    </source>
</reference>
<dbReference type="InterPro" id="IPR029058">
    <property type="entry name" value="AB_hydrolase_fold"/>
</dbReference>
<feature type="repeat" description="TPR" evidence="3">
    <location>
        <begin position="349"/>
        <end position="382"/>
    </location>
</feature>
<dbReference type="OrthoDB" id="9784036at2"/>
<evidence type="ECO:0000313" key="6">
    <source>
        <dbReference type="Proteomes" id="UP000199072"/>
    </source>
</evidence>
<feature type="chain" id="PRO_5011626355" evidence="4">
    <location>
        <begin position="20"/>
        <end position="394"/>
    </location>
</feature>
<dbReference type="Pfam" id="PF00756">
    <property type="entry name" value="Esterase"/>
    <property type="match status" value="1"/>
</dbReference>
<dbReference type="Gene3D" id="3.40.50.1820">
    <property type="entry name" value="alpha/beta hydrolase"/>
    <property type="match status" value="1"/>
</dbReference>
<organism evidence="5 6">
    <name type="scientific">Mucilaginibacter pineti</name>
    <dbReference type="NCBI Taxonomy" id="1391627"/>
    <lineage>
        <taxon>Bacteria</taxon>
        <taxon>Pseudomonadati</taxon>
        <taxon>Bacteroidota</taxon>
        <taxon>Sphingobacteriia</taxon>
        <taxon>Sphingobacteriales</taxon>
        <taxon>Sphingobacteriaceae</taxon>
        <taxon>Mucilaginibacter</taxon>
    </lineage>
</organism>
<keyword evidence="3" id="KW-0802">TPR repeat</keyword>
<dbReference type="Proteomes" id="UP000199072">
    <property type="component" value="Unassembled WGS sequence"/>
</dbReference>
<dbReference type="SUPFAM" id="SSF48452">
    <property type="entry name" value="TPR-like"/>
    <property type="match status" value="1"/>
</dbReference>
<gene>
    <name evidence="5" type="ORF">SAMN05216464_118118</name>
</gene>
<keyword evidence="2" id="KW-0378">Hydrolase</keyword>
<feature type="signal peptide" evidence="4">
    <location>
        <begin position="1"/>
        <end position="19"/>
    </location>
</feature>
<keyword evidence="6" id="KW-1185">Reference proteome</keyword>
<evidence type="ECO:0000256" key="3">
    <source>
        <dbReference type="PROSITE-ProRule" id="PRU00339"/>
    </source>
</evidence>
<dbReference type="PANTHER" id="PTHR40841:SF2">
    <property type="entry name" value="SIDEROPHORE-DEGRADING ESTERASE (EUROFUNG)"/>
    <property type="match status" value="1"/>
</dbReference>
<dbReference type="InterPro" id="IPR011990">
    <property type="entry name" value="TPR-like_helical_dom_sf"/>
</dbReference>
<evidence type="ECO:0000256" key="1">
    <source>
        <dbReference type="ARBA" id="ARBA00005622"/>
    </source>
</evidence>
<dbReference type="RefSeq" id="WP_091155687.1">
    <property type="nucleotide sequence ID" value="NZ_FNAI01000018.1"/>
</dbReference>
<dbReference type="PROSITE" id="PS50005">
    <property type="entry name" value="TPR"/>
    <property type="match status" value="1"/>
</dbReference>
<dbReference type="InterPro" id="IPR052558">
    <property type="entry name" value="Siderophore_Hydrolase_D"/>
</dbReference>
<name>A0A1G7LD02_9SPHI</name>
<protein>
    <submittedName>
        <fullName evidence="5">Uncharacterized protein</fullName>
    </submittedName>
</protein>